<evidence type="ECO:0000259" key="1">
    <source>
        <dbReference type="Pfam" id="PF10099"/>
    </source>
</evidence>
<dbReference type="eggNOG" id="COG5343">
    <property type="taxonomic scope" value="Bacteria"/>
</dbReference>
<dbReference type="AlphaFoldDB" id="A0A1N6QIN0"/>
<dbReference type="GO" id="GO:0016989">
    <property type="term" value="F:sigma factor antagonist activity"/>
    <property type="evidence" value="ECO:0007669"/>
    <property type="project" value="TreeGrafter"/>
</dbReference>
<dbReference type="Pfam" id="PF10099">
    <property type="entry name" value="RskA_C"/>
    <property type="match status" value="1"/>
</dbReference>
<reference evidence="2 3" key="1">
    <citation type="submission" date="2017-01" db="EMBL/GenBank/DDBJ databases">
        <authorList>
            <person name="Mah S.A."/>
            <person name="Swanson W.J."/>
            <person name="Moy G.W."/>
            <person name="Vacquier V.D."/>
        </authorList>
    </citation>
    <scope>NUCLEOTIDE SEQUENCE [LARGE SCALE GENOMIC DNA]</scope>
    <source>
        <strain evidence="2 3">DSM 7027</strain>
    </source>
</reference>
<dbReference type="Proteomes" id="UP000186895">
    <property type="component" value="Unassembled WGS sequence"/>
</dbReference>
<accession>A0A1N6QIN0</accession>
<dbReference type="RefSeq" id="WP_076462052.1">
    <property type="nucleotide sequence ID" value="NZ_FTMN01000002.1"/>
</dbReference>
<organism evidence="2 3">
    <name type="scientific">Marinobacterium stanieri</name>
    <dbReference type="NCBI Taxonomy" id="49186"/>
    <lineage>
        <taxon>Bacteria</taxon>
        <taxon>Pseudomonadati</taxon>
        <taxon>Pseudomonadota</taxon>
        <taxon>Gammaproteobacteria</taxon>
        <taxon>Oceanospirillales</taxon>
        <taxon>Oceanospirillaceae</taxon>
        <taxon>Marinobacterium</taxon>
    </lineage>
</organism>
<keyword evidence="3" id="KW-1185">Reference proteome</keyword>
<dbReference type="InterPro" id="IPR018764">
    <property type="entry name" value="RskA_C"/>
</dbReference>
<name>A0A1N6QIN0_9GAMM</name>
<dbReference type="InterPro" id="IPR051474">
    <property type="entry name" value="Anti-sigma-K/W_factor"/>
</dbReference>
<feature type="domain" description="Anti-sigma K factor RskA C-terminal" evidence="1">
    <location>
        <begin position="100"/>
        <end position="220"/>
    </location>
</feature>
<dbReference type="EMBL" id="FTMN01000002">
    <property type="protein sequence ID" value="SIQ16417.1"/>
    <property type="molecule type" value="Genomic_DNA"/>
</dbReference>
<dbReference type="PANTHER" id="PTHR37461">
    <property type="entry name" value="ANTI-SIGMA-K FACTOR RSKA"/>
    <property type="match status" value="1"/>
</dbReference>
<evidence type="ECO:0000313" key="3">
    <source>
        <dbReference type="Proteomes" id="UP000186895"/>
    </source>
</evidence>
<sequence length="230" mass="25431">MTDSSLSKEEQLSLSAAYYVMGALDAEEREQFEVRMAQESEAREAVAYWEDRLELLNELVPSVEPSPFARLRIERSLDELKMREPTRPSMWQGSGIWRMATAALLVVCVGLFLVREPAPTHIVVLTAPGQTQPGWMLTSYDGSSIELKPLVATQVPEGKVLEFWTKAEGWEKPVSLGLVDPDRSLETQLEELSAITPNQLFELTIEQSGGSPTGLPTGPVQFIGRAVTGI</sequence>
<dbReference type="STRING" id="49186.SAMN05421647_102530"/>
<evidence type="ECO:0000313" key="2">
    <source>
        <dbReference type="EMBL" id="SIQ16417.1"/>
    </source>
</evidence>
<protein>
    <submittedName>
        <fullName evidence="2">Anti-sigma-K factor RskA</fullName>
    </submittedName>
</protein>
<dbReference type="GO" id="GO:0006417">
    <property type="term" value="P:regulation of translation"/>
    <property type="evidence" value="ECO:0007669"/>
    <property type="project" value="TreeGrafter"/>
</dbReference>
<dbReference type="GO" id="GO:0005886">
    <property type="term" value="C:plasma membrane"/>
    <property type="evidence" value="ECO:0007669"/>
    <property type="project" value="InterPro"/>
</dbReference>
<dbReference type="PANTHER" id="PTHR37461:SF1">
    <property type="entry name" value="ANTI-SIGMA-K FACTOR RSKA"/>
    <property type="match status" value="1"/>
</dbReference>
<gene>
    <name evidence="2" type="ORF">SAMN05421647_102530</name>
</gene>
<proteinExistence type="predicted"/>